<keyword evidence="1" id="KW-0472">Membrane</keyword>
<sequence>MVVLFRDYSINFSAKAESDVAALRIFAEFGYPFLLFLVGFATFMVSFALVLAFNADHASGSLDQQAALVSRRHGEKKIKSLFAVGANLVFFVMVVGAAVFLLLVPGLFRIETVWINLFIWFFICVALLVFEVVTDGVIEGLLRRAQAFVKRLPETLRRRQ</sequence>
<feature type="transmembrane region" description="Helical" evidence="1">
    <location>
        <begin position="114"/>
        <end position="134"/>
    </location>
</feature>
<feature type="transmembrane region" description="Helical" evidence="1">
    <location>
        <begin position="33"/>
        <end position="53"/>
    </location>
</feature>
<accession>A0A3D8PFG2</accession>
<keyword evidence="1" id="KW-0812">Transmembrane</keyword>
<dbReference type="AlphaFoldDB" id="A0A3D8PFG2"/>
<keyword evidence="1" id="KW-1133">Transmembrane helix</keyword>
<protein>
    <submittedName>
        <fullName evidence="2">Uncharacterized protein</fullName>
    </submittedName>
</protein>
<reference evidence="2 3" key="1">
    <citation type="submission" date="2018-05" db="EMBL/GenBank/DDBJ databases">
        <title>Whole genome sequencing of Paracoccus thiocyanatus SST.</title>
        <authorList>
            <person name="Ghosh W."/>
            <person name="Rameez M.J."/>
            <person name="Roy C."/>
        </authorList>
    </citation>
    <scope>NUCLEOTIDE SEQUENCE [LARGE SCALE GENOMIC DNA]</scope>
    <source>
        <strain evidence="2 3">SST</strain>
    </source>
</reference>
<evidence type="ECO:0000313" key="3">
    <source>
        <dbReference type="Proteomes" id="UP000256679"/>
    </source>
</evidence>
<feature type="transmembrane region" description="Helical" evidence="1">
    <location>
        <begin position="81"/>
        <end position="108"/>
    </location>
</feature>
<evidence type="ECO:0000256" key="1">
    <source>
        <dbReference type="SAM" id="Phobius"/>
    </source>
</evidence>
<name>A0A3D8PFG2_9RHOB</name>
<gene>
    <name evidence="2" type="ORF">DIE28_00535</name>
</gene>
<proteinExistence type="predicted"/>
<dbReference type="EMBL" id="QFCQ01000002">
    <property type="protein sequence ID" value="RDW14803.1"/>
    <property type="molecule type" value="Genomic_DNA"/>
</dbReference>
<organism evidence="2 3">
    <name type="scientific">Paracoccus thiocyanatus</name>
    <dbReference type="NCBI Taxonomy" id="34006"/>
    <lineage>
        <taxon>Bacteria</taxon>
        <taxon>Pseudomonadati</taxon>
        <taxon>Pseudomonadota</taxon>
        <taxon>Alphaproteobacteria</taxon>
        <taxon>Rhodobacterales</taxon>
        <taxon>Paracoccaceae</taxon>
        <taxon>Paracoccus</taxon>
    </lineage>
</organism>
<dbReference type="Proteomes" id="UP000256679">
    <property type="component" value="Unassembled WGS sequence"/>
</dbReference>
<comment type="caution">
    <text evidence="2">The sequence shown here is derived from an EMBL/GenBank/DDBJ whole genome shotgun (WGS) entry which is preliminary data.</text>
</comment>
<keyword evidence="3" id="KW-1185">Reference proteome</keyword>
<evidence type="ECO:0000313" key="2">
    <source>
        <dbReference type="EMBL" id="RDW14803.1"/>
    </source>
</evidence>